<protein>
    <submittedName>
        <fullName evidence="1">Uncharacterized protein</fullName>
    </submittedName>
</protein>
<dbReference type="AlphaFoldDB" id="A0A1Y0Y650"/>
<gene>
    <name evidence="1" type="ORF">S1001342_01336</name>
</gene>
<reference evidence="1 2" key="1">
    <citation type="submission" date="2017-05" db="EMBL/GenBank/DDBJ databases">
        <title>Genome sequence of Acetobacter pasteurianus subsp. pasteurianus strain SRCM101342.</title>
        <authorList>
            <person name="Cho S.H."/>
        </authorList>
    </citation>
    <scope>NUCLEOTIDE SEQUENCE [LARGE SCALE GENOMIC DNA]</scope>
    <source>
        <strain evidence="1 2">SRCM101342</strain>
    </source>
</reference>
<name>A0A1Y0Y650_ACEPA</name>
<dbReference type="EMBL" id="CP021509">
    <property type="protein sequence ID" value="ARW47666.1"/>
    <property type="molecule type" value="Genomic_DNA"/>
</dbReference>
<evidence type="ECO:0000313" key="2">
    <source>
        <dbReference type="Proteomes" id="UP000196205"/>
    </source>
</evidence>
<evidence type="ECO:0000313" key="1">
    <source>
        <dbReference type="EMBL" id="ARW47666.1"/>
    </source>
</evidence>
<organism evidence="1 2">
    <name type="scientific">Acetobacter pasteurianus subsp. pasteurianus</name>
    <dbReference type="NCBI Taxonomy" id="481145"/>
    <lineage>
        <taxon>Bacteria</taxon>
        <taxon>Pseudomonadati</taxon>
        <taxon>Pseudomonadota</taxon>
        <taxon>Alphaproteobacteria</taxon>
        <taxon>Acetobacterales</taxon>
        <taxon>Acetobacteraceae</taxon>
        <taxon>Acetobacter</taxon>
    </lineage>
</organism>
<sequence>MKINMRIFLLLKKITIRNGLLLRGCVFAHNVFQVTT</sequence>
<accession>A0A1Y0Y650</accession>
<proteinExistence type="predicted"/>
<dbReference type="Proteomes" id="UP000196205">
    <property type="component" value="Chromosome"/>
</dbReference>